<evidence type="ECO:0000313" key="10">
    <source>
        <dbReference type="EMBL" id="TCO38753.1"/>
    </source>
</evidence>
<comment type="caution">
    <text evidence="10">The sequence shown here is derived from an EMBL/GenBank/DDBJ whole genome shotgun (WGS) entry which is preliminary data.</text>
</comment>
<comment type="similarity">
    <text evidence="2">Belongs to the UPF0126 family.</text>
</comment>
<keyword evidence="3" id="KW-1003">Cell membrane</keyword>
<evidence type="ECO:0000256" key="4">
    <source>
        <dbReference type="ARBA" id="ARBA00022692"/>
    </source>
</evidence>
<evidence type="ECO:0000256" key="2">
    <source>
        <dbReference type="ARBA" id="ARBA00008193"/>
    </source>
</evidence>
<feature type="domain" description="Glycine transporter" evidence="9">
    <location>
        <begin position="9"/>
        <end position="81"/>
    </location>
</feature>
<dbReference type="AlphaFoldDB" id="A0A4R2I3P2"/>
<gene>
    <name evidence="10" type="ORF">EV148_10741</name>
</gene>
<evidence type="ECO:0000256" key="7">
    <source>
        <dbReference type="SAM" id="MobiDB-lite"/>
    </source>
</evidence>
<dbReference type="EMBL" id="SLWQ01000007">
    <property type="protein sequence ID" value="TCO38753.1"/>
    <property type="molecule type" value="Genomic_DNA"/>
</dbReference>
<feature type="transmembrane region" description="Helical" evidence="8">
    <location>
        <begin position="66"/>
        <end position="83"/>
    </location>
</feature>
<keyword evidence="5 8" id="KW-1133">Transmembrane helix</keyword>
<keyword evidence="11" id="KW-1185">Reference proteome</keyword>
<accession>A0A4R2I3P2</accession>
<protein>
    <submittedName>
        <fullName evidence="10">Putative membrane protein YeiH</fullName>
    </submittedName>
</protein>
<reference evidence="10 11" key="1">
    <citation type="journal article" date="2015" name="Stand. Genomic Sci.">
        <title>Genomic Encyclopedia of Bacterial and Archaeal Type Strains, Phase III: the genomes of soil and plant-associated and newly described type strains.</title>
        <authorList>
            <person name="Whitman W.B."/>
            <person name="Woyke T."/>
            <person name="Klenk H.P."/>
            <person name="Zhou Y."/>
            <person name="Lilburn T.G."/>
            <person name="Beck B.J."/>
            <person name="De Vos P."/>
            <person name="Vandamme P."/>
            <person name="Eisen J.A."/>
            <person name="Garrity G."/>
            <person name="Hugenholtz P."/>
            <person name="Kyrpides N.C."/>
        </authorList>
    </citation>
    <scope>NUCLEOTIDE SEQUENCE [LARGE SCALE GENOMIC DNA]</scope>
    <source>
        <strain evidence="10 11">A3</strain>
    </source>
</reference>
<proteinExistence type="inferred from homology"/>
<feature type="region of interest" description="Disordered" evidence="7">
    <location>
        <begin position="208"/>
        <end position="231"/>
    </location>
</feature>
<dbReference type="Pfam" id="PF03458">
    <property type="entry name" value="Gly_transporter"/>
    <property type="match status" value="2"/>
</dbReference>
<organism evidence="10 11">
    <name type="scientific">Dokdonella fugitiva</name>
    <dbReference type="NCBI Taxonomy" id="328517"/>
    <lineage>
        <taxon>Bacteria</taxon>
        <taxon>Pseudomonadati</taxon>
        <taxon>Pseudomonadota</taxon>
        <taxon>Gammaproteobacteria</taxon>
        <taxon>Lysobacterales</taxon>
        <taxon>Rhodanobacteraceae</taxon>
        <taxon>Dokdonella</taxon>
    </lineage>
</organism>
<evidence type="ECO:0000256" key="6">
    <source>
        <dbReference type="ARBA" id="ARBA00023136"/>
    </source>
</evidence>
<evidence type="ECO:0000313" key="11">
    <source>
        <dbReference type="Proteomes" id="UP000294862"/>
    </source>
</evidence>
<keyword evidence="6 8" id="KW-0472">Membrane</keyword>
<feature type="transmembrane region" description="Helical" evidence="8">
    <location>
        <begin position="152"/>
        <end position="170"/>
    </location>
</feature>
<dbReference type="GO" id="GO:0005886">
    <property type="term" value="C:plasma membrane"/>
    <property type="evidence" value="ECO:0007669"/>
    <property type="project" value="UniProtKB-SubCell"/>
</dbReference>
<dbReference type="InterPro" id="IPR005115">
    <property type="entry name" value="Gly_transporter"/>
</dbReference>
<feature type="transmembrane region" description="Helical" evidence="8">
    <location>
        <begin position="34"/>
        <end position="54"/>
    </location>
</feature>
<feature type="domain" description="Glycine transporter" evidence="9">
    <location>
        <begin position="95"/>
        <end position="166"/>
    </location>
</feature>
<dbReference type="PANTHER" id="PTHR30506:SF3">
    <property type="entry name" value="UPF0126 INNER MEMBRANE PROTEIN YADS-RELATED"/>
    <property type="match status" value="1"/>
</dbReference>
<name>A0A4R2I3P2_9GAMM</name>
<evidence type="ECO:0000259" key="9">
    <source>
        <dbReference type="Pfam" id="PF03458"/>
    </source>
</evidence>
<evidence type="ECO:0000256" key="8">
    <source>
        <dbReference type="SAM" id="Phobius"/>
    </source>
</evidence>
<keyword evidence="4 8" id="KW-0812">Transmembrane</keyword>
<feature type="transmembrane region" description="Helical" evidence="8">
    <location>
        <begin position="6"/>
        <end position="27"/>
    </location>
</feature>
<sequence>MTLHLLVLLLDLAGTFVFALSGATAAVRRRLDLFGVLVLAFVAANSGGILRDVLIGAVPPASISDWRYLGASVLAGLVTFRWAPAIERLKNPVRLFDAAGLAMFAVVGANKALEHGLEPPMAALLGMLSGIGGGIVRDVLLREVPLVLRAELYAVAALAGALVVVTGEWLAWPTSATMGAGALLCFALRMAAIRRGWRLPVARAGEDADGASRIGGGHGNHPPRTRNDSDA</sequence>
<evidence type="ECO:0000256" key="5">
    <source>
        <dbReference type="ARBA" id="ARBA00022989"/>
    </source>
</evidence>
<feature type="transmembrane region" description="Helical" evidence="8">
    <location>
        <begin position="119"/>
        <end position="140"/>
    </location>
</feature>
<feature type="transmembrane region" description="Helical" evidence="8">
    <location>
        <begin position="176"/>
        <end position="193"/>
    </location>
</feature>
<dbReference type="Proteomes" id="UP000294862">
    <property type="component" value="Unassembled WGS sequence"/>
</dbReference>
<evidence type="ECO:0000256" key="1">
    <source>
        <dbReference type="ARBA" id="ARBA00004651"/>
    </source>
</evidence>
<comment type="subcellular location">
    <subcellularLocation>
        <location evidence="1">Cell membrane</location>
        <topology evidence="1">Multi-pass membrane protein</topology>
    </subcellularLocation>
</comment>
<evidence type="ECO:0000256" key="3">
    <source>
        <dbReference type="ARBA" id="ARBA00022475"/>
    </source>
</evidence>
<feature type="transmembrane region" description="Helical" evidence="8">
    <location>
        <begin position="95"/>
        <end position="113"/>
    </location>
</feature>
<dbReference type="PANTHER" id="PTHR30506">
    <property type="entry name" value="INNER MEMBRANE PROTEIN"/>
    <property type="match status" value="1"/>
</dbReference>